<comment type="caution">
    <text evidence="2">The sequence shown here is derived from an EMBL/GenBank/DDBJ whole genome shotgun (WGS) entry which is preliminary data.</text>
</comment>
<feature type="compositionally biased region" description="Basic and acidic residues" evidence="1">
    <location>
        <begin position="8"/>
        <end position="26"/>
    </location>
</feature>
<name>A0ABQ7IWU5_9HELO</name>
<evidence type="ECO:0000313" key="3">
    <source>
        <dbReference type="Proteomes" id="UP000783213"/>
    </source>
</evidence>
<dbReference type="GeneID" id="62229077"/>
<gene>
    <name evidence="2" type="ORF">EAE98_002303</name>
</gene>
<keyword evidence="3" id="KW-1185">Reference proteome</keyword>
<organism evidence="2 3">
    <name type="scientific">Botrytis deweyae</name>
    <dbReference type="NCBI Taxonomy" id="2478750"/>
    <lineage>
        <taxon>Eukaryota</taxon>
        <taxon>Fungi</taxon>
        <taxon>Dikarya</taxon>
        <taxon>Ascomycota</taxon>
        <taxon>Pezizomycotina</taxon>
        <taxon>Leotiomycetes</taxon>
        <taxon>Helotiales</taxon>
        <taxon>Sclerotiniaceae</taxon>
        <taxon>Botrytis</taxon>
    </lineage>
</organism>
<dbReference type="Proteomes" id="UP000783213">
    <property type="component" value="Unassembled WGS sequence"/>
</dbReference>
<proteinExistence type="predicted"/>
<protein>
    <submittedName>
        <fullName evidence="2">Uncharacterized protein</fullName>
    </submittedName>
</protein>
<evidence type="ECO:0000256" key="1">
    <source>
        <dbReference type="SAM" id="MobiDB-lite"/>
    </source>
</evidence>
<reference evidence="2 3" key="1">
    <citation type="journal article" date="2020" name="Genome Biol. Evol.">
        <title>Comparative genomics of Sclerotiniaceae.</title>
        <authorList>
            <person name="Valero Jimenez C.A."/>
            <person name="Steentjes M."/>
            <person name="Scholten O.E."/>
            <person name="Van Kan J.A.L."/>
        </authorList>
    </citation>
    <scope>NUCLEOTIDE SEQUENCE [LARGE SCALE GENOMIC DNA]</scope>
    <source>
        <strain evidence="2 3">B1</strain>
    </source>
</reference>
<feature type="region of interest" description="Disordered" evidence="1">
    <location>
        <begin position="1"/>
        <end position="54"/>
    </location>
</feature>
<dbReference type="RefSeq" id="XP_038813662.1">
    <property type="nucleotide sequence ID" value="XM_038949923.1"/>
</dbReference>
<evidence type="ECO:0000313" key="2">
    <source>
        <dbReference type="EMBL" id="KAF7936084.1"/>
    </source>
</evidence>
<accession>A0ABQ7IWU5</accession>
<sequence>MFSKNPFRRKDSESRKNRDYRDDQTEAPRGGSRASSRSRDNRKQSDVASQAPRVPNMGYLRRTLKEFACMPGLAEDIGPLLHEVKIKLEKLHEIDGILKGRSKVGINVEKCTEHLVKAQQIHWKIENSIKNEDRELKKGGSVQTEGDATAYEKAFKDANG</sequence>
<dbReference type="EMBL" id="RCSX01000004">
    <property type="protein sequence ID" value="KAF7936084.1"/>
    <property type="molecule type" value="Genomic_DNA"/>
</dbReference>